<dbReference type="PANTHER" id="PTHR21654:SF84">
    <property type="entry name" value="SI:DKEY-66I24.7"/>
    <property type="match status" value="1"/>
</dbReference>
<dbReference type="PROSITE" id="PS50090">
    <property type="entry name" value="MYB_LIKE"/>
    <property type="match status" value="1"/>
</dbReference>
<evidence type="ECO:0000256" key="2">
    <source>
        <dbReference type="ARBA" id="ARBA00023015"/>
    </source>
</evidence>
<dbReference type="InterPro" id="IPR001005">
    <property type="entry name" value="SANT/Myb"/>
</dbReference>
<accession>A0A176VFI3</accession>
<dbReference type="EMBL" id="LVLJ01004024">
    <property type="protein sequence ID" value="OAE18685.1"/>
    <property type="molecule type" value="Genomic_DNA"/>
</dbReference>
<keyword evidence="6" id="KW-0175">Coiled coil</keyword>
<proteinExistence type="predicted"/>
<organism evidence="9 10">
    <name type="scientific">Marchantia polymorpha subsp. ruderalis</name>
    <dbReference type="NCBI Taxonomy" id="1480154"/>
    <lineage>
        <taxon>Eukaryota</taxon>
        <taxon>Viridiplantae</taxon>
        <taxon>Streptophyta</taxon>
        <taxon>Embryophyta</taxon>
        <taxon>Marchantiophyta</taxon>
        <taxon>Marchantiopsida</taxon>
        <taxon>Marchantiidae</taxon>
        <taxon>Marchantiales</taxon>
        <taxon>Marchantiaceae</taxon>
        <taxon>Marchantia</taxon>
    </lineage>
</organism>
<name>A0A176VFI3_MARPO</name>
<protein>
    <recommendedName>
        <fullName evidence="8">Myb-like domain-containing protein</fullName>
    </recommendedName>
</protein>
<dbReference type="Pfam" id="PF13837">
    <property type="entry name" value="Myb_DNA-bind_4"/>
    <property type="match status" value="1"/>
</dbReference>
<dbReference type="Proteomes" id="UP000077202">
    <property type="component" value="Unassembled WGS sequence"/>
</dbReference>
<feature type="compositionally biased region" description="Basic and acidic residues" evidence="7">
    <location>
        <begin position="33"/>
        <end position="43"/>
    </location>
</feature>
<feature type="region of interest" description="Disordered" evidence="7">
    <location>
        <begin position="266"/>
        <end position="293"/>
    </location>
</feature>
<feature type="region of interest" description="Disordered" evidence="7">
    <location>
        <begin position="305"/>
        <end position="328"/>
    </location>
</feature>
<dbReference type="PANTHER" id="PTHR21654">
    <property type="entry name" value="FI21293P1"/>
    <property type="match status" value="1"/>
</dbReference>
<evidence type="ECO:0000259" key="8">
    <source>
        <dbReference type="PROSITE" id="PS50090"/>
    </source>
</evidence>
<evidence type="ECO:0000256" key="6">
    <source>
        <dbReference type="SAM" id="Coils"/>
    </source>
</evidence>
<sequence>MMEGMGSMDDFAPDLELEDDGLFRGRMSFRDLLEEADEKETKPPPRKKKRGSNNVQSLLEAVIARQQKFFSDLLESIERKEQIREQIRQEKEDKWRAEERAQLGVFNNAMLVLTQELVGGDRASNNSSVLPLALTGSVVGSPEAGSVGPKRRSKNWKSSEVLQLIKLRGDMETRFAKCTKRAGLWDELAEGLAALGVKRDGKQCREKWDKLTADELGLREPSRASAFCGEGERERGSSAHRGPNSYQERSEQEIFSFLLEPELRENVSTGETVAEESESFAMADSEEAEMRQHCSCGLAAAGIGWPSRLQRRDMGPDAGGRMRGRENR</sequence>
<evidence type="ECO:0000256" key="4">
    <source>
        <dbReference type="ARBA" id="ARBA00023163"/>
    </source>
</evidence>
<dbReference type="InterPro" id="IPR044822">
    <property type="entry name" value="Myb_DNA-bind_4"/>
</dbReference>
<dbReference type="AlphaFoldDB" id="A0A176VFI3"/>
<reference evidence="9" key="1">
    <citation type="submission" date="2016-03" db="EMBL/GenBank/DDBJ databases">
        <title>Mechanisms controlling the formation of the plant cell surface in tip-growing cells are functionally conserved among land plants.</title>
        <authorList>
            <person name="Honkanen S."/>
            <person name="Jones V.A."/>
            <person name="Morieri G."/>
            <person name="Champion C."/>
            <person name="Hetherington A.J."/>
            <person name="Kelly S."/>
            <person name="Saint-Marcoux D."/>
            <person name="Proust H."/>
            <person name="Prescott H."/>
            <person name="Dolan L."/>
        </authorList>
    </citation>
    <scope>NUCLEOTIDE SEQUENCE [LARGE SCALE GENOMIC DNA]</scope>
    <source>
        <tissue evidence="9">Whole gametophyte</tissue>
    </source>
</reference>
<feature type="coiled-coil region" evidence="6">
    <location>
        <begin position="70"/>
        <end position="100"/>
    </location>
</feature>
<evidence type="ECO:0000256" key="7">
    <source>
        <dbReference type="SAM" id="MobiDB-lite"/>
    </source>
</evidence>
<dbReference type="GO" id="GO:0005634">
    <property type="term" value="C:nucleus"/>
    <property type="evidence" value="ECO:0007669"/>
    <property type="project" value="UniProtKB-SubCell"/>
</dbReference>
<keyword evidence="2" id="KW-0805">Transcription regulation</keyword>
<comment type="subcellular location">
    <subcellularLocation>
        <location evidence="1">Nucleus</location>
    </subcellularLocation>
</comment>
<dbReference type="GO" id="GO:0003677">
    <property type="term" value="F:DNA binding"/>
    <property type="evidence" value="ECO:0007669"/>
    <property type="project" value="UniProtKB-KW"/>
</dbReference>
<keyword evidence="5" id="KW-0539">Nucleus</keyword>
<evidence type="ECO:0000313" key="10">
    <source>
        <dbReference type="Proteomes" id="UP000077202"/>
    </source>
</evidence>
<feature type="region of interest" description="Disordered" evidence="7">
    <location>
        <begin position="223"/>
        <end position="251"/>
    </location>
</feature>
<evidence type="ECO:0000313" key="9">
    <source>
        <dbReference type="EMBL" id="OAE18685.1"/>
    </source>
</evidence>
<comment type="caution">
    <text evidence="9">The sequence shown here is derived from an EMBL/GenBank/DDBJ whole genome shotgun (WGS) entry which is preliminary data.</text>
</comment>
<dbReference type="GO" id="GO:0010468">
    <property type="term" value="P:regulation of gene expression"/>
    <property type="evidence" value="ECO:0007669"/>
    <property type="project" value="UniProtKB-ARBA"/>
</dbReference>
<keyword evidence="4" id="KW-0804">Transcription</keyword>
<dbReference type="Gene3D" id="1.10.10.60">
    <property type="entry name" value="Homeodomain-like"/>
    <property type="match status" value="1"/>
</dbReference>
<keyword evidence="10" id="KW-1185">Reference proteome</keyword>
<gene>
    <name evidence="9" type="ORF">AXG93_4448s1200</name>
</gene>
<evidence type="ECO:0000256" key="1">
    <source>
        <dbReference type="ARBA" id="ARBA00004123"/>
    </source>
</evidence>
<evidence type="ECO:0000256" key="5">
    <source>
        <dbReference type="ARBA" id="ARBA00023242"/>
    </source>
</evidence>
<dbReference type="CDD" id="cd12203">
    <property type="entry name" value="GT1"/>
    <property type="match status" value="1"/>
</dbReference>
<feature type="domain" description="Myb-like" evidence="8">
    <location>
        <begin position="148"/>
        <end position="212"/>
    </location>
</feature>
<keyword evidence="3" id="KW-0238">DNA-binding</keyword>
<evidence type="ECO:0000256" key="3">
    <source>
        <dbReference type="ARBA" id="ARBA00023125"/>
    </source>
</evidence>
<feature type="region of interest" description="Disordered" evidence="7">
    <location>
        <begin position="33"/>
        <end position="54"/>
    </location>
</feature>